<keyword evidence="1" id="KW-0812">Transmembrane</keyword>
<evidence type="ECO:0000313" key="2">
    <source>
        <dbReference type="EMBL" id="JAC14652.1"/>
    </source>
</evidence>
<feature type="non-terminal residue" evidence="2">
    <location>
        <position position="71"/>
    </location>
</feature>
<dbReference type="AlphaFoldDB" id="A0A023EZH3"/>
<feature type="transmembrane region" description="Helical" evidence="1">
    <location>
        <begin position="6"/>
        <end position="24"/>
    </location>
</feature>
<proteinExistence type="evidence at transcript level"/>
<reference evidence="2" key="1">
    <citation type="journal article" date="2014" name="PLoS Negl. Trop. Dis.">
        <title>An updated insight into the Sialotranscriptome of Triatoma infestans: developmental stage and geographic variations.</title>
        <authorList>
            <person name="Schwarz A."/>
            <person name="Medrano-Mercado N."/>
            <person name="Schaub G.A."/>
            <person name="Struchiner C.J."/>
            <person name="Bargues M.D."/>
            <person name="Levy M.Z."/>
            <person name="Ribeiro J.M."/>
        </authorList>
    </citation>
    <scope>NUCLEOTIDE SEQUENCE</scope>
    <source>
        <strain evidence="2">Chile</strain>
        <tissue evidence="2">Salivary glands</tissue>
    </source>
</reference>
<keyword evidence="1" id="KW-0472">Membrane</keyword>
<sequence length="71" mass="7888">MAIGCLAVSVIALVAVTIMAFWVYRHISRRRNRAELDSRPTPPLVIVVCRPVLPPLRQDGPANPLWKSTPT</sequence>
<name>A0A023EZH3_TRIIF</name>
<protein>
    <submittedName>
        <fullName evidence="2">Putative secreted protein</fullName>
    </submittedName>
</protein>
<keyword evidence="1" id="KW-1133">Transmembrane helix</keyword>
<organism evidence="2">
    <name type="scientific">Triatoma infestans</name>
    <name type="common">Assassin bug</name>
    <dbReference type="NCBI Taxonomy" id="30076"/>
    <lineage>
        <taxon>Eukaryota</taxon>
        <taxon>Metazoa</taxon>
        <taxon>Ecdysozoa</taxon>
        <taxon>Arthropoda</taxon>
        <taxon>Hexapoda</taxon>
        <taxon>Insecta</taxon>
        <taxon>Pterygota</taxon>
        <taxon>Neoptera</taxon>
        <taxon>Paraneoptera</taxon>
        <taxon>Hemiptera</taxon>
        <taxon>Heteroptera</taxon>
        <taxon>Panheteroptera</taxon>
        <taxon>Cimicomorpha</taxon>
        <taxon>Reduviidae</taxon>
        <taxon>Triatominae</taxon>
        <taxon>Triatoma</taxon>
    </lineage>
</organism>
<dbReference type="EMBL" id="GBBI01004060">
    <property type="protein sequence ID" value="JAC14652.1"/>
    <property type="molecule type" value="mRNA"/>
</dbReference>
<accession>A0A023EZH3</accession>
<evidence type="ECO:0000256" key="1">
    <source>
        <dbReference type="SAM" id="Phobius"/>
    </source>
</evidence>